<dbReference type="NCBIfam" id="TIGR03011">
    <property type="entry name" value="sulf_tusB_dsrH"/>
    <property type="match status" value="1"/>
</dbReference>
<dbReference type="PANTHER" id="PTHR37526:SF1">
    <property type="entry name" value="PROTEIN TUSB"/>
    <property type="match status" value="1"/>
</dbReference>
<dbReference type="Proteomes" id="UP000683585">
    <property type="component" value="Chromosome"/>
</dbReference>
<protein>
    <submittedName>
        <fullName evidence="1">Protein TusB</fullName>
    </submittedName>
</protein>
<evidence type="ECO:0000313" key="1">
    <source>
        <dbReference type="EMBL" id="CAD6510743.1"/>
    </source>
</evidence>
<evidence type="ECO:0000313" key="2">
    <source>
        <dbReference type="Proteomes" id="UP000683585"/>
    </source>
</evidence>
<dbReference type="PANTHER" id="PTHR37526">
    <property type="entry name" value="PROTEIN TUSB"/>
    <property type="match status" value="1"/>
</dbReference>
<keyword evidence="2" id="KW-1185">Reference proteome</keyword>
<reference evidence="1" key="1">
    <citation type="submission" date="2020-10" db="EMBL/GenBank/DDBJ databases">
        <authorList>
            <person name="Szabo G."/>
        </authorList>
    </citation>
    <scope>NUCLEOTIDE SEQUENCE</scope>
    <source>
        <strain evidence="1">PROFFT</strain>
    </source>
</reference>
<dbReference type="InterPro" id="IPR007215">
    <property type="entry name" value="Sulphur_relay_TusB/DsrH"/>
</dbReference>
<organism evidence="1 2">
    <name type="scientific">Candidatus Profftia tarda</name>
    <dbReference type="NCBI Taxonomy" id="1177216"/>
    <lineage>
        <taxon>Bacteria</taxon>
        <taxon>Pseudomonadati</taxon>
        <taxon>Pseudomonadota</taxon>
        <taxon>Gammaproteobacteria</taxon>
        <taxon>Enterobacterales</taxon>
        <taxon>Enterobacteriaceae</taxon>
        <taxon>Candidatus Profftia</taxon>
    </lineage>
</organism>
<dbReference type="GO" id="GO:0002143">
    <property type="term" value="P:tRNA wobble position uridine thiolation"/>
    <property type="evidence" value="ECO:0007669"/>
    <property type="project" value="InterPro"/>
</dbReference>
<accession>A0A8E4F1W6</accession>
<gene>
    <name evidence="1" type="primary">tusB</name>
    <name evidence="1" type="ORF">PROFFT_A_04060</name>
</gene>
<dbReference type="GO" id="GO:1990228">
    <property type="term" value="C:sulfurtransferase complex"/>
    <property type="evidence" value="ECO:0007669"/>
    <property type="project" value="TreeGrafter"/>
</dbReference>
<dbReference type="KEGG" id="ptf:PROFFT_A_04060"/>
<dbReference type="RefSeq" id="WP_216782206.1">
    <property type="nucleotide sequence ID" value="NZ_LR890047.1"/>
</dbReference>
<name>A0A8E4F1W6_9ENTR</name>
<dbReference type="EMBL" id="LR890047">
    <property type="protein sequence ID" value="CAD6510743.1"/>
    <property type="molecule type" value="Genomic_DNA"/>
</dbReference>
<dbReference type="AlphaFoldDB" id="A0A8E4F1W6"/>
<sequence>MLHTVTKSPNAADLKTLYAIASNNDAILLLQDGVLCGLINTEALTNLMYTSTFLFAIKVDVLARGLSNRISPNIVLLNYNEFVALSVLHKQQLSW</sequence>
<proteinExistence type="predicted"/>
<dbReference type="Pfam" id="PF04077">
    <property type="entry name" value="DsrH"/>
    <property type="match status" value="1"/>
</dbReference>